<protein>
    <submittedName>
        <fullName evidence="1">PRTRC system protein F</fullName>
    </submittedName>
</protein>
<dbReference type="InterPro" id="IPR022283">
    <property type="entry name" value="PRTRC_protein-F"/>
</dbReference>
<geneLocation type="plasmid" evidence="1 2">
    <name>unnamed1</name>
</geneLocation>
<dbReference type="Proteomes" id="UP001479520">
    <property type="component" value="Plasmid unnamed1"/>
</dbReference>
<evidence type="ECO:0000313" key="1">
    <source>
        <dbReference type="EMBL" id="WZJ23472.1"/>
    </source>
</evidence>
<dbReference type="Pfam" id="PF14456">
    <property type="entry name" value="alpha-hel2"/>
    <property type="match status" value="1"/>
</dbReference>
<organism evidence="1 2">
    <name type="scientific">Azonexus hydrophilus</name>
    <dbReference type="NCBI Taxonomy" id="418702"/>
    <lineage>
        <taxon>Bacteria</taxon>
        <taxon>Pseudomonadati</taxon>
        <taxon>Pseudomonadota</taxon>
        <taxon>Betaproteobacteria</taxon>
        <taxon>Rhodocyclales</taxon>
        <taxon>Azonexaceae</taxon>
        <taxon>Azonexus</taxon>
    </lineage>
</organism>
<keyword evidence="1" id="KW-0614">Plasmid</keyword>
<sequence length="379" mass="42193">MCKRLTNTRPCGEKKRLEAVSAFGNAAAHYLNLPQFSASVPTVVGSDPRGAKWAQLALLWLDAGFLDDADQGSPAELVRLAVSRWVDQWTGGLQYLSQASVFVNIDVDEMDPDYDEQIEDAENKWQLTFASTREANFQFVLQRKLEALEAAVPGLGETAWAVFVAASNQMLPIATPAWVREQFSYLYWFGEDNNADYFSFLAAELGVDASEPDLEDLIRAEYEELYGEELPVTPAEYDDAFAKWVLSPKMKVSRGKLQKLASKHSSQEIRTLAALLVEAMQSDGSLPQLGPQSPIRADPVYGLIEVRWSEDDMLPRAIDDRLYAINQGDGSCYTDALGAEAVPMDRDGFLNWKRAMEAGFSKLKCLEKILPLIADITEE</sequence>
<accession>A0ABZ2XM74</accession>
<dbReference type="NCBIfam" id="TIGR03742">
    <property type="entry name" value="PRTRC_F"/>
    <property type="match status" value="1"/>
</dbReference>
<gene>
    <name evidence="1" type="ORF">AADV58_17090</name>
</gene>
<dbReference type="RefSeq" id="WP_341744784.1">
    <property type="nucleotide sequence ID" value="NZ_CP151407.1"/>
</dbReference>
<reference evidence="1 2" key="1">
    <citation type="submission" date="2024-04" db="EMBL/GenBank/DDBJ databases">
        <title>Dissimilatory iodate-reducing microorganisms contribute to the enrichment of iodine in groundwater.</title>
        <authorList>
            <person name="Jiang Z."/>
        </authorList>
    </citation>
    <scope>NUCLEOTIDE SEQUENCE [LARGE SCALE GENOMIC DNA]</scope>
    <source>
        <strain evidence="1 2">NCP973</strain>
        <plasmid evidence="1 2">unnamed1</plasmid>
    </source>
</reference>
<proteinExistence type="predicted"/>
<name>A0ABZ2XM74_9RHOO</name>
<dbReference type="EMBL" id="CP151407">
    <property type="protein sequence ID" value="WZJ23472.1"/>
    <property type="molecule type" value="Genomic_DNA"/>
</dbReference>
<evidence type="ECO:0000313" key="2">
    <source>
        <dbReference type="Proteomes" id="UP001479520"/>
    </source>
</evidence>
<keyword evidence="2" id="KW-1185">Reference proteome</keyword>